<accession>A0A7T0G298</accession>
<keyword evidence="3" id="KW-1003">Cell membrane</keyword>
<dbReference type="GO" id="GO:0022857">
    <property type="term" value="F:transmembrane transporter activity"/>
    <property type="evidence" value="ECO:0007669"/>
    <property type="project" value="InterPro"/>
</dbReference>
<keyword evidence="4 7" id="KW-0812">Transmembrane</keyword>
<evidence type="ECO:0000256" key="2">
    <source>
        <dbReference type="ARBA" id="ARBA00005811"/>
    </source>
</evidence>
<comment type="similarity">
    <text evidence="2 7">Belongs to the ExbD/TolR family.</text>
</comment>
<dbReference type="AlphaFoldDB" id="A0A7T0G298"/>
<dbReference type="InterPro" id="IPR003400">
    <property type="entry name" value="ExbD"/>
</dbReference>
<evidence type="ECO:0000256" key="4">
    <source>
        <dbReference type="ARBA" id="ARBA00022692"/>
    </source>
</evidence>
<evidence type="ECO:0000256" key="5">
    <source>
        <dbReference type="ARBA" id="ARBA00022989"/>
    </source>
</evidence>
<protein>
    <submittedName>
        <fullName evidence="9">Biopolymer transporter ExbD</fullName>
    </submittedName>
</protein>
<organism evidence="9 10">
    <name type="scientific">Candidatus Nitrohelix vancouverensis</name>
    <dbReference type="NCBI Taxonomy" id="2705534"/>
    <lineage>
        <taxon>Bacteria</taxon>
        <taxon>Pseudomonadati</taxon>
        <taxon>Nitrospinota/Tectimicrobiota group</taxon>
        <taxon>Nitrospinota</taxon>
        <taxon>Nitrospinia</taxon>
        <taxon>Nitrospinales</taxon>
        <taxon>Nitrospinaceae</taxon>
        <taxon>Candidatus Nitrohelix</taxon>
    </lineage>
</organism>
<evidence type="ECO:0000256" key="7">
    <source>
        <dbReference type="RuleBase" id="RU003879"/>
    </source>
</evidence>
<dbReference type="KEGG" id="nva:G3M78_00830"/>
<evidence type="ECO:0000256" key="3">
    <source>
        <dbReference type="ARBA" id="ARBA00022475"/>
    </source>
</evidence>
<name>A0A7T0G298_9BACT</name>
<evidence type="ECO:0000256" key="1">
    <source>
        <dbReference type="ARBA" id="ARBA00004162"/>
    </source>
</evidence>
<dbReference type="Pfam" id="PF02472">
    <property type="entry name" value="ExbD"/>
    <property type="match status" value="1"/>
</dbReference>
<dbReference type="Gene3D" id="3.30.420.270">
    <property type="match status" value="1"/>
</dbReference>
<evidence type="ECO:0000313" key="10">
    <source>
        <dbReference type="Proteomes" id="UP000594464"/>
    </source>
</evidence>
<sequence length="138" mass="15728">MIQFKQKRKDSFRLDLAPMINIVFLLLIFFMLTSTAIQSGLQVDLPDAESAEQLEKRHHLVRISKDQALEYEGKPVDLDALGRALVTEVEKGKPGALEIQSDKDVEFEFFGQVIERARESGVEEFIFATDRLESEGRN</sequence>
<reference evidence="10" key="1">
    <citation type="submission" date="2020-02" db="EMBL/GenBank/DDBJ databases">
        <title>Genomic and physiological characterization of two novel Nitrospinaceae genera.</title>
        <authorList>
            <person name="Mueller A.J."/>
            <person name="Jung M.-Y."/>
            <person name="Strachan C.R."/>
            <person name="Herbold C.W."/>
            <person name="Kirkegaard R.H."/>
            <person name="Daims H."/>
        </authorList>
    </citation>
    <scope>NUCLEOTIDE SEQUENCE [LARGE SCALE GENOMIC DNA]</scope>
</reference>
<feature type="transmembrane region" description="Helical" evidence="8">
    <location>
        <begin position="12"/>
        <end position="32"/>
    </location>
</feature>
<keyword evidence="6 8" id="KW-0472">Membrane</keyword>
<dbReference type="GO" id="GO:0005886">
    <property type="term" value="C:plasma membrane"/>
    <property type="evidence" value="ECO:0007669"/>
    <property type="project" value="UniProtKB-SubCell"/>
</dbReference>
<dbReference type="Proteomes" id="UP000594464">
    <property type="component" value="Chromosome"/>
</dbReference>
<dbReference type="PANTHER" id="PTHR30558">
    <property type="entry name" value="EXBD MEMBRANE COMPONENT OF PMF-DRIVEN MACROMOLECULE IMPORT SYSTEM"/>
    <property type="match status" value="1"/>
</dbReference>
<keyword evidence="7" id="KW-0653">Protein transport</keyword>
<keyword evidence="5 8" id="KW-1133">Transmembrane helix</keyword>
<keyword evidence="7" id="KW-0813">Transport</keyword>
<evidence type="ECO:0000256" key="6">
    <source>
        <dbReference type="ARBA" id="ARBA00023136"/>
    </source>
</evidence>
<proteinExistence type="inferred from homology"/>
<dbReference type="EMBL" id="CP048620">
    <property type="protein sequence ID" value="QPJ64023.1"/>
    <property type="molecule type" value="Genomic_DNA"/>
</dbReference>
<dbReference type="GO" id="GO:0015031">
    <property type="term" value="P:protein transport"/>
    <property type="evidence" value="ECO:0007669"/>
    <property type="project" value="UniProtKB-KW"/>
</dbReference>
<evidence type="ECO:0000313" key="9">
    <source>
        <dbReference type="EMBL" id="QPJ64023.1"/>
    </source>
</evidence>
<gene>
    <name evidence="9" type="ORF">G3M78_00830</name>
</gene>
<comment type="subcellular location">
    <subcellularLocation>
        <location evidence="1">Cell membrane</location>
        <topology evidence="1">Single-pass membrane protein</topology>
    </subcellularLocation>
    <subcellularLocation>
        <location evidence="7">Cell membrane</location>
        <topology evidence="7">Single-pass type II membrane protein</topology>
    </subcellularLocation>
</comment>
<evidence type="ECO:0000256" key="8">
    <source>
        <dbReference type="SAM" id="Phobius"/>
    </source>
</evidence>
<dbReference type="PANTHER" id="PTHR30558:SF3">
    <property type="entry name" value="BIOPOLYMER TRANSPORT PROTEIN EXBD-RELATED"/>
    <property type="match status" value="1"/>
</dbReference>